<evidence type="ECO:0000313" key="3">
    <source>
        <dbReference type="EMBL" id="QNJ99195.1"/>
    </source>
</evidence>
<sequence>MLKLSFVLLLGVFITATSCQFDVKPASDAHVNVTDSTVSDRENDIALREVLQKHLNAVSERNLDTLRATLAPNGQMQLILPSSEIIDGVEGFISYHEEWFAIPDWTFTPKILNSEAGSKIGMAVVEVMYREPDRNGEPYFNRMIVSYDLKNIDGSWYVIKDHASSIEKSTDITDQ</sequence>
<dbReference type="InterPro" id="IPR032710">
    <property type="entry name" value="NTF2-like_dom_sf"/>
</dbReference>
<feature type="signal peptide" evidence="1">
    <location>
        <begin position="1"/>
        <end position="21"/>
    </location>
</feature>
<accession>A0A7G8PXX9</accession>
<reference evidence="3 4" key="1">
    <citation type="submission" date="2020-04" db="EMBL/GenBank/DDBJ databases">
        <title>Genome sequence of Altibacter aquimarinus strain ALE3EI.</title>
        <authorList>
            <person name="Oh H.-M."/>
            <person name="Jang D."/>
        </authorList>
    </citation>
    <scope>NUCLEOTIDE SEQUENCE [LARGE SCALE GENOMIC DNA]</scope>
    <source>
        <strain evidence="3 4">ALE3EI</strain>
    </source>
</reference>
<dbReference type="InterPro" id="IPR037401">
    <property type="entry name" value="SnoaL-like"/>
</dbReference>
<evidence type="ECO:0000313" key="4">
    <source>
        <dbReference type="Proteomes" id="UP000515514"/>
    </source>
</evidence>
<gene>
    <name evidence="3" type="ORF">ALE3EI_2668</name>
</gene>
<keyword evidence="4" id="KW-1185">Reference proteome</keyword>
<name>A0A7G8PXX9_9FLAO</name>
<evidence type="ECO:0000256" key="1">
    <source>
        <dbReference type="SAM" id="SignalP"/>
    </source>
</evidence>
<dbReference type="Pfam" id="PF13474">
    <property type="entry name" value="SnoaL_3"/>
    <property type="match status" value="1"/>
</dbReference>
<dbReference type="Proteomes" id="UP000515514">
    <property type="component" value="Chromosome"/>
</dbReference>
<dbReference type="RefSeq" id="WP_186989496.1">
    <property type="nucleotide sequence ID" value="NZ_CP052909.1"/>
</dbReference>
<feature type="chain" id="PRO_5028945248" description="SnoaL-like domain-containing protein" evidence="1">
    <location>
        <begin position="22"/>
        <end position="175"/>
    </location>
</feature>
<dbReference type="PROSITE" id="PS51257">
    <property type="entry name" value="PROKAR_LIPOPROTEIN"/>
    <property type="match status" value="1"/>
</dbReference>
<dbReference type="KEGG" id="alti:ALE3EI_2668"/>
<feature type="domain" description="SnoaL-like" evidence="2">
    <location>
        <begin position="48"/>
        <end position="165"/>
    </location>
</feature>
<dbReference type="SUPFAM" id="SSF54427">
    <property type="entry name" value="NTF2-like"/>
    <property type="match status" value="1"/>
</dbReference>
<dbReference type="EMBL" id="CP052909">
    <property type="protein sequence ID" value="QNJ99195.1"/>
    <property type="molecule type" value="Genomic_DNA"/>
</dbReference>
<proteinExistence type="predicted"/>
<dbReference type="Gene3D" id="3.10.450.50">
    <property type="match status" value="1"/>
</dbReference>
<protein>
    <recommendedName>
        <fullName evidence="2">SnoaL-like domain-containing protein</fullName>
    </recommendedName>
</protein>
<organism evidence="3 4">
    <name type="scientific">Constantimarinum furrinae</name>
    <dbReference type="NCBI Taxonomy" id="2562285"/>
    <lineage>
        <taxon>Bacteria</taxon>
        <taxon>Pseudomonadati</taxon>
        <taxon>Bacteroidota</taxon>
        <taxon>Flavobacteriia</taxon>
        <taxon>Flavobacteriales</taxon>
        <taxon>Flavobacteriaceae</taxon>
        <taxon>Altibacter/Constantimarinum group</taxon>
        <taxon>Constantimarinum</taxon>
    </lineage>
</organism>
<keyword evidence="1" id="KW-0732">Signal</keyword>
<dbReference type="AlphaFoldDB" id="A0A7G8PXX9"/>
<evidence type="ECO:0000259" key="2">
    <source>
        <dbReference type="Pfam" id="PF13474"/>
    </source>
</evidence>